<keyword evidence="1" id="KW-0812">Transmembrane</keyword>
<accession>A0A5B8VA53</accession>
<dbReference type="Pfam" id="PF06580">
    <property type="entry name" value="His_kinase"/>
    <property type="match status" value="1"/>
</dbReference>
<dbReference type="InterPro" id="IPR010559">
    <property type="entry name" value="Sig_transdc_His_kin_internal"/>
</dbReference>
<reference evidence="3 4" key="1">
    <citation type="journal article" date="2016" name="Int. J. Syst. Evol. Microbiol.">
        <title>Panacibacter ginsenosidivorans gen. nov., sp. nov., with ginsenoside converting activity isolated from soil of a ginseng field.</title>
        <authorList>
            <person name="Siddiqi M.Z."/>
            <person name="Muhammad Shafi S."/>
            <person name="Choi K.D."/>
            <person name="Im W.T."/>
        </authorList>
    </citation>
    <scope>NUCLEOTIDE SEQUENCE [LARGE SCALE GENOMIC DNA]</scope>
    <source>
        <strain evidence="3 4">Gsoil1550</strain>
    </source>
</reference>
<evidence type="ECO:0000259" key="2">
    <source>
        <dbReference type="Pfam" id="PF06580"/>
    </source>
</evidence>
<feature type="transmembrane region" description="Helical" evidence="1">
    <location>
        <begin position="80"/>
        <end position="102"/>
    </location>
</feature>
<dbReference type="KEGG" id="pgin:FRZ67_07675"/>
<evidence type="ECO:0000313" key="3">
    <source>
        <dbReference type="EMBL" id="QEC67178.1"/>
    </source>
</evidence>
<keyword evidence="1" id="KW-1133">Transmembrane helix</keyword>
<keyword evidence="4" id="KW-1185">Reference proteome</keyword>
<dbReference type="GO" id="GO:0016020">
    <property type="term" value="C:membrane"/>
    <property type="evidence" value="ECO:0007669"/>
    <property type="project" value="InterPro"/>
</dbReference>
<keyword evidence="1" id="KW-0472">Membrane</keyword>
<dbReference type="EMBL" id="CP042435">
    <property type="protein sequence ID" value="QEC67178.1"/>
    <property type="molecule type" value="Genomic_DNA"/>
</dbReference>
<name>A0A5B8VA53_9BACT</name>
<feature type="transmembrane region" description="Helical" evidence="1">
    <location>
        <begin position="117"/>
        <end position="135"/>
    </location>
</feature>
<protein>
    <recommendedName>
        <fullName evidence="2">Signal transduction histidine kinase internal region domain-containing protein</fullName>
    </recommendedName>
</protein>
<dbReference type="AlphaFoldDB" id="A0A5B8VA53"/>
<dbReference type="PANTHER" id="PTHR34220">
    <property type="entry name" value="SENSOR HISTIDINE KINASE YPDA"/>
    <property type="match status" value="1"/>
</dbReference>
<sequence length="351" mass="40508">MKLPQYTQKDWLIIAIAMPLFVFLVNTILLGSGYFSSFGVFMLATLFAAIILTVSWQLLTWIAVTLRNRFPDDKDILKRLSIAILLFIIITALTLTIIFWLFSRITLIEPFTDDARLKWVLMSGVIVNIFITLLHEGVANFEKWKKTITETESLKTEYMQSRLLGLKSQLNPHFLFNSLNSLSCLIQEQPQQAEKFLDEMSKVYRYLLKNSDEQLVTLETELQFTRSYFYLLKARHGEGLDMEININSFHNEKQLPPLTLQILLESAFNMNAISKEQPLKIELSVTDNGWLQIKNNVQRKITDSLADRSGIQNLSKKFRLLCNKYIIVKDTGEYQLITVPLIPAKEAITIT</sequence>
<evidence type="ECO:0000256" key="1">
    <source>
        <dbReference type="SAM" id="Phobius"/>
    </source>
</evidence>
<dbReference type="GO" id="GO:0000155">
    <property type="term" value="F:phosphorelay sensor kinase activity"/>
    <property type="evidence" value="ECO:0007669"/>
    <property type="project" value="InterPro"/>
</dbReference>
<evidence type="ECO:0000313" key="4">
    <source>
        <dbReference type="Proteomes" id="UP000321533"/>
    </source>
</evidence>
<feature type="transmembrane region" description="Helical" evidence="1">
    <location>
        <begin position="12"/>
        <end position="32"/>
    </location>
</feature>
<dbReference type="OrthoDB" id="9809908at2"/>
<dbReference type="Proteomes" id="UP000321533">
    <property type="component" value="Chromosome"/>
</dbReference>
<dbReference type="PANTHER" id="PTHR34220:SF7">
    <property type="entry name" value="SENSOR HISTIDINE KINASE YPDA"/>
    <property type="match status" value="1"/>
</dbReference>
<organism evidence="3 4">
    <name type="scientific">Panacibacter ginsenosidivorans</name>
    <dbReference type="NCBI Taxonomy" id="1813871"/>
    <lineage>
        <taxon>Bacteria</taxon>
        <taxon>Pseudomonadati</taxon>
        <taxon>Bacteroidota</taxon>
        <taxon>Chitinophagia</taxon>
        <taxon>Chitinophagales</taxon>
        <taxon>Chitinophagaceae</taxon>
        <taxon>Panacibacter</taxon>
    </lineage>
</organism>
<dbReference type="RefSeq" id="WP_147188986.1">
    <property type="nucleotide sequence ID" value="NZ_CP042435.1"/>
</dbReference>
<gene>
    <name evidence="3" type="ORF">FRZ67_07675</name>
</gene>
<proteinExistence type="predicted"/>
<feature type="domain" description="Signal transduction histidine kinase internal region" evidence="2">
    <location>
        <begin position="163"/>
        <end position="238"/>
    </location>
</feature>
<dbReference type="InterPro" id="IPR050640">
    <property type="entry name" value="Bact_2-comp_sensor_kinase"/>
</dbReference>
<feature type="transmembrane region" description="Helical" evidence="1">
    <location>
        <begin position="38"/>
        <end position="59"/>
    </location>
</feature>